<proteinExistence type="inferred from homology"/>
<dbReference type="Pfam" id="PF03189">
    <property type="entry name" value="Otopetrin"/>
    <property type="match status" value="1"/>
</dbReference>
<evidence type="ECO:0000256" key="2">
    <source>
        <dbReference type="ARBA" id="ARBA00006513"/>
    </source>
</evidence>
<sequence length="627" mass="70183">MSPMLDGETQSPVKPLKMSELNPEGQGHGQGHSHGHVHGHGHGEGGLEECEEGKTKDVPNNAEPGSSAGTAAFVVFSFIYAKLLVAVCVCFLVAEVSTHQVPLFFFEGYFLYLYGVSILFLLYVFCYLLRDGTRSRTKRTRKVASGSKLKVNNLFQSALQRVSGRGEAEPEGESASQALTGNKEAEEELERAIKVKTTENNLHGSFFLRIGALAFGLGTMIYCGLEFGGFWEIPWNSPCHELINGLNPCFQMVFTFMQMYFIFMNAKLNIHKFKIVARFGLMHVIGTNICVWLRTLFREGLRDVTGHNTDKGIGPSEDQMILVGGNRSMEVLMETNASCARNNIVGNIRSDSAPFLYVFPVEYSLIGIAILFIMWRHIGPSKARSTDDDWSREKRRMVGRVDCVGASYGLFLGLLFLVGCAICLILFFVLIEKVEHHRLAIFLADVSHSAIIFLALFAALIGFCRVKHLKFQADRDDLLNEILLRLSGFGILLYAVLTIIAGVFSIMDKEPHLLVTITGVLTVLQVIVQILFLADVGKRSINSPEHEASRPGRQLITFLLICNLAMWALLTFEMQKVEANPVQLNFYGYVPWNILLKITLPLSIFHRFQATVMYADVWKNAYRLRIE</sequence>
<comment type="subcellular location">
    <subcellularLocation>
        <location evidence="1">Cell membrane</location>
        <topology evidence="1">Multi-pass membrane protein</topology>
    </subcellularLocation>
</comment>
<keyword evidence="4" id="KW-1003">Cell membrane</keyword>
<evidence type="ECO:0000256" key="4">
    <source>
        <dbReference type="ARBA" id="ARBA00022475"/>
    </source>
</evidence>
<feature type="transmembrane region" description="Helical" evidence="12">
    <location>
        <begin position="555"/>
        <end position="574"/>
    </location>
</feature>
<dbReference type="EMBL" id="CAJPEV010000226">
    <property type="protein sequence ID" value="CAG0882651.1"/>
    <property type="molecule type" value="Genomic_DNA"/>
</dbReference>
<feature type="transmembrane region" description="Helical" evidence="12">
    <location>
        <begin position="206"/>
        <end position="225"/>
    </location>
</feature>
<name>A0A7R8X1X6_9CRUS</name>
<evidence type="ECO:0000256" key="8">
    <source>
        <dbReference type="ARBA" id="ARBA00023065"/>
    </source>
</evidence>
<evidence type="ECO:0000256" key="6">
    <source>
        <dbReference type="ARBA" id="ARBA00022781"/>
    </source>
</evidence>
<dbReference type="GO" id="GO:0005886">
    <property type="term" value="C:plasma membrane"/>
    <property type="evidence" value="ECO:0007669"/>
    <property type="project" value="UniProtKB-SubCell"/>
</dbReference>
<accession>A0A7R8X1X6</accession>
<evidence type="ECO:0000256" key="3">
    <source>
        <dbReference type="ARBA" id="ARBA00022448"/>
    </source>
</evidence>
<feature type="transmembrane region" description="Helical" evidence="12">
    <location>
        <begin position="513"/>
        <end position="534"/>
    </location>
</feature>
<keyword evidence="6" id="KW-0375">Hydrogen ion transport</keyword>
<feature type="transmembrane region" description="Helical" evidence="12">
    <location>
        <begin position="245"/>
        <end position="263"/>
    </location>
</feature>
<dbReference type="AlphaFoldDB" id="A0A7R8X1X6"/>
<evidence type="ECO:0000313" key="14">
    <source>
        <dbReference type="Proteomes" id="UP000677054"/>
    </source>
</evidence>
<evidence type="ECO:0000256" key="9">
    <source>
        <dbReference type="ARBA" id="ARBA00023136"/>
    </source>
</evidence>
<evidence type="ECO:0000256" key="11">
    <source>
        <dbReference type="SAM" id="MobiDB-lite"/>
    </source>
</evidence>
<gene>
    <name evidence="13" type="ORF">DSTB1V02_LOCUS2140</name>
</gene>
<evidence type="ECO:0000256" key="12">
    <source>
        <dbReference type="SAM" id="Phobius"/>
    </source>
</evidence>
<evidence type="ECO:0000256" key="7">
    <source>
        <dbReference type="ARBA" id="ARBA00022989"/>
    </source>
</evidence>
<reference evidence="13" key="1">
    <citation type="submission" date="2020-11" db="EMBL/GenBank/DDBJ databases">
        <authorList>
            <person name="Tran Van P."/>
        </authorList>
    </citation>
    <scope>NUCLEOTIDE SEQUENCE</scope>
</reference>
<organism evidence="13">
    <name type="scientific">Darwinula stevensoni</name>
    <dbReference type="NCBI Taxonomy" id="69355"/>
    <lineage>
        <taxon>Eukaryota</taxon>
        <taxon>Metazoa</taxon>
        <taxon>Ecdysozoa</taxon>
        <taxon>Arthropoda</taxon>
        <taxon>Crustacea</taxon>
        <taxon>Oligostraca</taxon>
        <taxon>Ostracoda</taxon>
        <taxon>Podocopa</taxon>
        <taxon>Podocopida</taxon>
        <taxon>Darwinulocopina</taxon>
        <taxon>Darwinuloidea</taxon>
        <taxon>Darwinulidae</taxon>
        <taxon>Darwinula</taxon>
    </lineage>
</organism>
<feature type="transmembrane region" description="Helical" evidence="12">
    <location>
        <begin position="586"/>
        <end position="605"/>
    </location>
</feature>
<dbReference type="GO" id="GO:0015252">
    <property type="term" value="F:proton channel activity"/>
    <property type="evidence" value="ECO:0007669"/>
    <property type="project" value="InterPro"/>
</dbReference>
<protein>
    <submittedName>
        <fullName evidence="13">Uncharacterized protein</fullName>
    </submittedName>
</protein>
<feature type="transmembrane region" description="Helical" evidence="12">
    <location>
        <begin position="355"/>
        <end position="375"/>
    </location>
</feature>
<evidence type="ECO:0000256" key="5">
    <source>
        <dbReference type="ARBA" id="ARBA00022692"/>
    </source>
</evidence>
<feature type="transmembrane region" description="Helical" evidence="12">
    <location>
        <begin position="71"/>
        <end position="94"/>
    </location>
</feature>
<keyword evidence="3" id="KW-0813">Transport</keyword>
<dbReference type="OrthoDB" id="6429739at2759"/>
<feature type="compositionally biased region" description="Basic residues" evidence="11">
    <location>
        <begin position="31"/>
        <end position="40"/>
    </location>
</feature>
<dbReference type="InterPro" id="IPR004878">
    <property type="entry name" value="Otopetrin"/>
</dbReference>
<keyword evidence="7 12" id="KW-1133">Transmembrane helix</keyword>
<evidence type="ECO:0000256" key="10">
    <source>
        <dbReference type="ARBA" id="ARBA00023303"/>
    </source>
</evidence>
<feature type="transmembrane region" description="Helical" evidence="12">
    <location>
        <begin position="437"/>
        <end position="461"/>
    </location>
</feature>
<evidence type="ECO:0000256" key="1">
    <source>
        <dbReference type="ARBA" id="ARBA00004651"/>
    </source>
</evidence>
<keyword evidence="9 12" id="KW-0472">Membrane</keyword>
<keyword evidence="14" id="KW-1185">Reference proteome</keyword>
<dbReference type="Proteomes" id="UP000677054">
    <property type="component" value="Unassembled WGS sequence"/>
</dbReference>
<comment type="similarity">
    <text evidence="2">Belongs to the otopetrin family.</text>
</comment>
<feature type="transmembrane region" description="Helical" evidence="12">
    <location>
        <begin position="404"/>
        <end position="431"/>
    </location>
</feature>
<feature type="region of interest" description="Disordered" evidence="11">
    <location>
        <begin position="1"/>
        <end position="63"/>
    </location>
</feature>
<dbReference type="PANTHER" id="PTHR21522">
    <property type="entry name" value="PROTON CHANNEL OTOP"/>
    <property type="match status" value="1"/>
</dbReference>
<feature type="transmembrane region" description="Helical" evidence="12">
    <location>
        <begin position="482"/>
        <end position="507"/>
    </location>
</feature>
<keyword evidence="5 12" id="KW-0812">Transmembrane</keyword>
<keyword evidence="8" id="KW-0406">Ion transport</keyword>
<feature type="transmembrane region" description="Helical" evidence="12">
    <location>
        <begin position="275"/>
        <end position="297"/>
    </location>
</feature>
<evidence type="ECO:0000313" key="13">
    <source>
        <dbReference type="EMBL" id="CAD7242169.1"/>
    </source>
</evidence>
<feature type="transmembrane region" description="Helical" evidence="12">
    <location>
        <begin position="109"/>
        <end position="129"/>
    </location>
</feature>
<keyword evidence="10" id="KW-0407">Ion channel</keyword>
<dbReference type="PANTHER" id="PTHR21522:SF62">
    <property type="entry name" value="OTOPETRIN-LIKE A, ISOFORM C"/>
    <property type="match status" value="1"/>
</dbReference>
<dbReference type="EMBL" id="LR899743">
    <property type="protein sequence ID" value="CAD7242169.1"/>
    <property type="molecule type" value="Genomic_DNA"/>
</dbReference>